<keyword evidence="2" id="KW-1185">Reference proteome</keyword>
<gene>
    <name evidence="1" type="ORF">QQF73_06450</name>
</gene>
<organism evidence="1 2">
    <name type="scientific">Marinobacter albus</name>
    <dbReference type="NCBI Taxonomy" id="3030833"/>
    <lineage>
        <taxon>Bacteria</taxon>
        <taxon>Pseudomonadati</taxon>
        <taxon>Pseudomonadota</taxon>
        <taxon>Gammaproteobacteria</taxon>
        <taxon>Pseudomonadales</taxon>
        <taxon>Marinobacteraceae</taxon>
        <taxon>Marinobacter</taxon>
    </lineage>
</organism>
<dbReference type="PANTHER" id="PTHR13627:SF31">
    <property type="entry name" value="RIBITOL 5-PHOSPHATE TRANSFERASE FKRP"/>
    <property type="match status" value="1"/>
</dbReference>
<evidence type="ECO:0008006" key="3">
    <source>
        <dbReference type="Google" id="ProtNLM"/>
    </source>
</evidence>
<protein>
    <recommendedName>
        <fullName evidence="3">LicD family protein</fullName>
    </recommendedName>
</protein>
<sequence>MPLNANFDELAISLTKPNYLHLSKISVKTGGEWVNVSDLPIKEAFLSSTNQDRTNFGIDAWLDKRTAFFSTKFETNPRLKISFRTSIKIDGIKVENRRDGLWERAQNLAIEFSSKTDETRFSLDFSDTEIKDKARNHLLKNIRDVALGESLEVTNEQKKLFLGDFGEEFFCNPSAREINEYITYVVDKLSFKTEFNITLLLYLFRELSAFCYFSSEHNTLNFAILNLYIAAIDPRSKEASRAAFKVIQASSESDRNIAKTKLKKFGNIHFGYPLVIGPHMVSRSLRSWPKRLLLDTIERLVSSTAQTGLGETIVCYGTLLGLYRDGDFIEHDDDIDLLFIFKNKICQNKDHLLETHLKTLVRAIQEKGFRVKIAGVNEQNYYPFLQIFDKDHAVHVDLFLGYNDGQNVDLPMQNVKYEAVPKDAILPILRWTYQDRSLNVPNDIEAFLEYRYGKTWKTPDIFFRQNE</sequence>
<reference evidence="1 2" key="1">
    <citation type="submission" date="2023-05" db="EMBL/GenBank/DDBJ databases">
        <title>Marinobacter albus sp. nov., a marine bacterium isolated from sand in a coastal intertidal zone of huludao.</title>
        <authorList>
            <person name="Deng T."/>
        </authorList>
    </citation>
    <scope>NUCLEOTIDE SEQUENCE [LARGE SCALE GENOMIC DNA]</scope>
    <source>
        <strain evidence="1 2">M216</strain>
    </source>
</reference>
<dbReference type="Gene3D" id="2.60.120.260">
    <property type="entry name" value="Galactose-binding domain-like"/>
    <property type="match status" value="1"/>
</dbReference>
<proteinExistence type="predicted"/>
<accession>A0ABT7HA94</accession>
<dbReference type="InterPro" id="IPR052613">
    <property type="entry name" value="LicD_transferase"/>
</dbReference>
<dbReference type="PANTHER" id="PTHR13627">
    <property type="entry name" value="FUKUTIN RELATED PROTEIN"/>
    <property type="match status" value="1"/>
</dbReference>
<comment type="caution">
    <text evidence="1">The sequence shown here is derived from an EMBL/GenBank/DDBJ whole genome shotgun (WGS) entry which is preliminary data.</text>
</comment>
<evidence type="ECO:0000313" key="1">
    <source>
        <dbReference type="EMBL" id="MDK9557263.1"/>
    </source>
</evidence>
<dbReference type="Proteomes" id="UP001223547">
    <property type="component" value="Unassembled WGS sequence"/>
</dbReference>
<dbReference type="RefSeq" id="WP_285367657.1">
    <property type="nucleotide sequence ID" value="NZ_JASSQD010000001.1"/>
</dbReference>
<name>A0ABT7HA94_9GAMM</name>
<dbReference type="EMBL" id="JASSQD010000001">
    <property type="protein sequence ID" value="MDK9557263.1"/>
    <property type="molecule type" value="Genomic_DNA"/>
</dbReference>
<evidence type="ECO:0000313" key="2">
    <source>
        <dbReference type="Proteomes" id="UP001223547"/>
    </source>
</evidence>